<gene>
    <name evidence="1" type="ORF">D3P09_21590</name>
</gene>
<name>A0A3A6PUK4_9BACL</name>
<dbReference type="InterPro" id="IPR009267">
    <property type="entry name" value="NTP_transf_6"/>
</dbReference>
<dbReference type="PANTHER" id="PTHR39166:SF1">
    <property type="entry name" value="BLL1166 PROTEIN"/>
    <property type="match status" value="1"/>
</dbReference>
<comment type="caution">
    <text evidence="1">The sequence shown here is derived from an EMBL/GenBank/DDBJ whole genome shotgun (WGS) entry which is preliminary data.</text>
</comment>
<keyword evidence="2" id="KW-1185">Reference proteome</keyword>
<dbReference type="Proteomes" id="UP000267798">
    <property type="component" value="Unassembled WGS sequence"/>
</dbReference>
<keyword evidence="1" id="KW-0808">Transferase</keyword>
<proteinExistence type="predicted"/>
<protein>
    <submittedName>
        <fullName evidence="1">Nucleotidyltransferase family protein</fullName>
    </submittedName>
</protein>
<dbReference type="GO" id="GO:0016740">
    <property type="term" value="F:transferase activity"/>
    <property type="evidence" value="ECO:0007669"/>
    <property type="project" value="UniProtKB-KW"/>
</dbReference>
<dbReference type="OrthoDB" id="1901124at2"/>
<dbReference type="Pfam" id="PF06042">
    <property type="entry name" value="NTP_transf_6"/>
    <property type="match status" value="1"/>
</dbReference>
<organism evidence="1 2">
    <name type="scientific">Paenibacillus pinisoli</name>
    <dbReference type="NCBI Taxonomy" id="1276110"/>
    <lineage>
        <taxon>Bacteria</taxon>
        <taxon>Bacillati</taxon>
        <taxon>Bacillota</taxon>
        <taxon>Bacilli</taxon>
        <taxon>Bacillales</taxon>
        <taxon>Paenibacillaceae</taxon>
        <taxon>Paenibacillus</taxon>
    </lineage>
</organism>
<evidence type="ECO:0000313" key="2">
    <source>
        <dbReference type="Proteomes" id="UP000267798"/>
    </source>
</evidence>
<sequence>MKLENEADVIRIVEEDKWMMAILRHAESLCLPDWWVCAGFVRSKIWDTLHGFATRTPLPDVDVIYFDSLHVDEETEKQLEQRLKVLDPSIPWSVKNEARMHLVNQIPPYDSSVDAISKFPETATALGLSLNGQGEVILAAPCGIEDVLGLYVKPTPYFLEADERAKIYMERIHKKNWVRIWNKVTVYPIDGAPYSSS</sequence>
<dbReference type="EMBL" id="QXQB01000005">
    <property type="protein sequence ID" value="RJX37574.1"/>
    <property type="molecule type" value="Genomic_DNA"/>
</dbReference>
<accession>A0A3A6PUK4</accession>
<dbReference type="PANTHER" id="PTHR39166">
    <property type="entry name" value="BLL1166 PROTEIN"/>
    <property type="match status" value="1"/>
</dbReference>
<dbReference type="AlphaFoldDB" id="A0A3A6PUK4"/>
<dbReference type="RefSeq" id="WP_120113499.1">
    <property type="nucleotide sequence ID" value="NZ_QXQB01000005.1"/>
</dbReference>
<evidence type="ECO:0000313" key="1">
    <source>
        <dbReference type="EMBL" id="RJX37574.1"/>
    </source>
</evidence>
<reference evidence="1 2" key="1">
    <citation type="submission" date="2018-09" db="EMBL/GenBank/DDBJ databases">
        <title>Paenibacillus aracenensis nov. sp. isolated from a cave in southern Spain.</title>
        <authorList>
            <person name="Jurado V."/>
            <person name="Gutierrez-Patricio S."/>
            <person name="Gonzalez-Pimentel J.L."/>
            <person name="Miller A.Z."/>
            <person name="Laiz L."/>
            <person name="Saiz-Jimenez C."/>
        </authorList>
    </citation>
    <scope>NUCLEOTIDE SEQUENCE [LARGE SCALE GENOMIC DNA]</scope>
    <source>
        <strain evidence="1 2">JCM 19203</strain>
    </source>
</reference>